<comment type="caution">
    <text evidence="2">The sequence shown here is derived from an EMBL/GenBank/DDBJ whole genome shotgun (WGS) entry which is preliminary data.</text>
</comment>
<keyword evidence="3" id="KW-1185">Reference proteome</keyword>
<organism evidence="2 3">
    <name type="scientific">Lithospermum erythrorhizon</name>
    <name type="common">Purple gromwell</name>
    <name type="synonym">Lithospermum officinale var. erythrorhizon</name>
    <dbReference type="NCBI Taxonomy" id="34254"/>
    <lineage>
        <taxon>Eukaryota</taxon>
        <taxon>Viridiplantae</taxon>
        <taxon>Streptophyta</taxon>
        <taxon>Embryophyta</taxon>
        <taxon>Tracheophyta</taxon>
        <taxon>Spermatophyta</taxon>
        <taxon>Magnoliopsida</taxon>
        <taxon>eudicotyledons</taxon>
        <taxon>Gunneridae</taxon>
        <taxon>Pentapetalae</taxon>
        <taxon>asterids</taxon>
        <taxon>lamiids</taxon>
        <taxon>Boraginales</taxon>
        <taxon>Boraginaceae</taxon>
        <taxon>Boraginoideae</taxon>
        <taxon>Lithospermeae</taxon>
        <taxon>Lithospermum</taxon>
    </lineage>
</organism>
<gene>
    <name evidence="2" type="ORF">LIER_10868</name>
</gene>
<dbReference type="Gene3D" id="1.10.340.70">
    <property type="match status" value="1"/>
</dbReference>
<dbReference type="InterPro" id="IPR041588">
    <property type="entry name" value="Integrase_H2C2"/>
</dbReference>
<evidence type="ECO:0000259" key="1">
    <source>
        <dbReference type="Pfam" id="PF17921"/>
    </source>
</evidence>
<proteinExistence type="predicted"/>
<feature type="domain" description="Integrase zinc-binding" evidence="1">
    <location>
        <begin position="30"/>
        <end position="80"/>
    </location>
</feature>
<protein>
    <recommendedName>
        <fullName evidence="1">Integrase zinc-binding domain-containing protein</fullName>
    </recommendedName>
</protein>
<evidence type="ECO:0000313" key="3">
    <source>
        <dbReference type="Proteomes" id="UP001454036"/>
    </source>
</evidence>
<dbReference type="Proteomes" id="UP001454036">
    <property type="component" value="Unassembled WGS sequence"/>
</dbReference>
<sequence length="103" mass="11314">MLTGSDAYDLYLSSPSTTQFLDTLSAENFPKILFAVHNGWYGSHIGGRSLALKITRTGFFWPTLSKDAMMYVKTCDACHKLSIIAQKLAATLTLVISPIPLVM</sequence>
<accession>A0AAV3PR04</accession>
<reference evidence="2 3" key="1">
    <citation type="submission" date="2024-01" db="EMBL/GenBank/DDBJ databases">
        <title>The complete chloroplast genome sequence of Lithospermum erythrorhizon: insights into the phylogenetic relationship among Boraginaceae species and the maternal lineages of purple gromwells.</title>
        <authorList>
            <person name="Okada T."/>
            <person name="Watanabe K."/>
        </authorList>
    </citation>
    <scope>NUCLEOTIDE SEQUENCE [LARGE SCALE GENOMIC DNA]</scope>
</reference>
<dbReference type="AlphaFoldDB" id="A0AAV3PR04"/>
<dbReference type="Pfam" id="PF17921">
    <property type="entry name" value="Integrase_H2C2"/>
    <property type="match status" value="1"/>
</dbReference>
<dbReference type="EMBL" id="BAABME010001970">
    <property type="protein sequence ID" value="GAA0152367.1"/>
    <property type="molecule type" value="Genomic_DNA"/>
</dbReference>
<evidence type="ECO:0000313" key="2">
    <source>
        <dbReference type="EMBL" id="GAA0152367.1"/>
    </source>
</evidence>
<name>A0AAV3PR04_LITER</name>